<gene>
    <name evidence="2" type="ordered locus">Caul_0862</name>
</gene>
<dbReference type="SUPFAM" id="SSF53187">
    <property type="entry name" value="Zn-dependent exopeptidases"/>
    <property type="match status" value="1"/>
</dbReference>
<dbReference type="OrthoDB" id="9802050at2"/>
<dbReference type="KEGG" id="cak:Caul_0862"/>
<feature type="region of interest" description="Disordered" evidence="1">
    <location>
        <begin position="28"/>
        <end position="58"/>
    </location>
</feature>
<dbReference type="eggNOG" id="COG3741">
    <property type="taxonomic scope" value="Bacteria"/>
</dbReference>
<dbReference type="Pfam" id="PF05013">
    <property type="entry name" value="FGase"/>
    <property type="match status" value="1"/>
</dbReference>
<dbReference type="InterPro" id="IPR007709">
    <property type="entry name" value="N-FG_amidohydro"/>
</dbReference>
<dbReference type="GO" id="GO:0016787">
    <property type="term" value="F:hydrolase activity"/>
    <property type="evidence" value="ECO:0007669"/>
    <property type="project" value="UniProtKB-KW"/>
</dbReference>
<protein>
    <submittedName>
        <fullName evidence="2">N-formylglutamate amidohydrolase</fullName>
    </submittedName>
</protein>
<feature type="compositionally biased region" description="Basic and acidic residues" evidence="1">
    <location>
        <begin position="30"/>
        <end position="39"/>
    </location>
</feature>
<reference evidence="2" key="1">
    <citation type="submission" date="2008-01" db="EMBL/GenBank/DDBJ databases">
        <title>Complete sequence of chromosome of Caulobacter sp. K31.</title>
        <authorList>
            <consortium name="US DOE Joint Genome Institute"/>
            <person name="Copeland A."/>
            <person name="Lucas S."/>
            <person name="Lapidus A."/>
            <person name="Barry K."/>
            <person name="Glavina del Rio T."/>
            <person name="Dalin E."/>
            <person name="Tice H."/>
            <person name="Pitluck S."/>
            <person name="Bruce D."/>
            <person name="Goodwin L."/>
            <person name="Thompson L.S."/>
            <person name="Brettin T."/>
            <person name="Detter J.C."/>
            <person name="Han C."/>
            <person name="Schmutz J."/>
            <person name="Larimer F."/>
            <person name="Land M."/>
            <person name="Hauser L."/>
            <person name="Kyrpides N."/>
            <person name="Kim E."/>
            <person name="Stephens C."/>
            <person name="Richardson P."/>
        </authorList>
    </citation>
    <scope>NUCLEOTIDE SEQUENCE [LARGE SCALE GENOMIC DNA]</scope>
    <source>
        <strain evidence="2">K31</strain>
    </source>
</reference>
<evidence type="ECO:0000313" key="2">
    <source>
        <dbReference type="EMBL" id="ABZ69993.1"/>
    </source>
</evidence>
<dbReference type="AlphaFoldDB" id="B0SVF4"/>
<dbReference type="Gene3D" id="3.40.630.40">
    <property type="entry name" value="Zn-dependent exopeptidases"/>
    <property type="match status" value="1"/>
</dbReference>
<proteinExistence type="predicted"/>
<name>B0SVF4_CAUSK</name>
<dbReference type="STRING" id="366602.Caul_0862"/>
<sequence>MSAWEAIASGTPVTAEQGFSPAFEVTRALAADRGDRDPGGETEAPPPPPTPLVFSSPHSGRLYPPEMMAAARLSAQDLRGSEDAFVDELIAGAPGLGVAVIRARLARAYIDLNRDAWELDPTMFEDALPDFAQGRTARVAAGLGAIARVAGEGRPIYARKLTFAEAKARIDTAHRPYHDALDRLLAQARNAHGLAILVDWHSMPAAAARGHRARGGGPCDIVLGDRFGAACGPKLTGLMEKTLEGLGYRVARNTPYAGGYTTEHYGRPARRTHAIQVEINRALYMNETTREPTEGLTRLKSDIESATTVLARTDWGELL</sequence>
<organism evidence="2">
    <name type="scientific">Caulobacter sp. (strain K31)</name>
    <dbReference type="NCBI Taxonomy" id="366602"/>
    <lineage>
        <taxon>Bacteria</taxon>
        <taxon>Pseudomonadati</taxon>
        <taxon>Pseudomonadota</taxon>
        <taxon>Alphaproteobacteria</taxon>
        <taxon>Caulobacterales</taxon>
        <taxon>Caulobacteraceae</taxon>
        <taxon>Caulobacter</taxon>
    </lineage>
</organism>
<dbReference type="EMBL" id="CP000927">
    <property type="protein sequence ID" value="ABZ69993.1"/>
    <property type="molecule type" value="Genomic_DNA"/>
</dbReference>
<dbReference type="HOGENOM" id="CLU_069318_1_0_5"/>
<accession>B0SVF4</accession>
<keyword evidence="2" id="KW-0378">Hydrolase</keyword>
<evidence type="ECO:0000256" key="1">
    <source>
        <dbReference type="SAM" id="MobiDB-lite"/>
    </source>
</evidence>